<sequence>MLIYPLRSVLLCFEYRHGTVPTTDTGTTTPCMSSGFCGDEKISDIRLYGPQCSLGSNQNQYLLNSIDEGELTKDCNPPIRKRLKLLDFPTGDIIASLVI</sequence>
<dbReference type="AlphaFoldDB" id="U1N393"/>
<name>U1N393_9EURY</name>
<dbReference type="EMBL" id="KE356560">
    <property type="protein sequence ID" value="ERG90843.1"/>
    <property type="molecule type" value="Genomic_DNA"/>
</dbReference>
<reference evidence="1 2" key="1">
    <citation type="journal article" date="2013" name="PLoS ONE">
        <title>Assembly-driven community genomics of a hypersaline microbial ecosystem.</title>
        <authorList>
            <person name="Podell S."/>
            <person name="Ugalde J.A."/>
            <person name="Narasingarao P."/>
            <person name="Banfield J.F."/>
            <person name="Heidelberg K.B."/>
            <person name="Allen E.E."/>
        </authorList>
    </citation>
    <scope>NUCLEOTIDE SEQUENCE [LARGE SCALE GENOMIC DNA]</scope>
    <source>
        <strain evidence="2">J07HQW1</strain>
    </source>
</reference>
<proteinExistence type="predicted"/>
<protein>
    <submittedName>
        <fullName evidence="1">Uncharacterized protein</fullName>
    </submittedName>
</protein>
<accession>U1N393</accession>
<dbReference type="HOGENOM" id="CLU_2313731_0_0_2"/>
<dbReference type="Proteomes" id="UP000030649">
    <property type="component" value="Unassembled WGS sequence"/>
</dbReference>
<evidence type="ECO:0000313" key="2">
    <source>
        <dbReference type="Proteomes" id="UP000030649"/>
    </source>
</evidence>
<organism evidence="1 2">
    <name type="scientific">Haloquadratum walsbyi J07HQW1</name>
    <dbReference type="NCBI Taxonomy" id="1238424"/>
    <lineage>
        <taxon>Archaea</taxon>
        <taxon>Methanobacteriati</taxon>
        <taxon>Methanobacteriota</taxon>
        <taxon>Stenosarchaea group</taxon>
        <taxon>Halobacteria</taxon>
        <taxon>Halobacteriales</taxon>
        <taxon>Haloferacaceae</taxon>
        <taxon>Haloquadratum</taxon>
    </lineage>
</organism>
<dbReference type="STRING" id="1238424.J07HQW1_00871"/>
<evidence type="ECO:0000313" key="1">
    <source>
        <dbReference type="EMBL" id="ERG90843.1"/>
    </source>
</evidence>
<gene>
    <name evidence="1" type="ORF">J07HQW1_00871</name>
</gene>